<dbReference type="InterPro" id="IPR006838">
    <property type="entry name" value="ADTRP_AIG1"/>
</dbReference>
<name>A0A383B066_9ZZZZ</name>
<evidence type="ECO:0000256" key="2">
    <source>
        <dbReference type="ARBA" id="ARBA00022692"/>
    </source>
</evidence>
<dbReference type="EMBL" id="UINC01196255">
    <property type="protein sequence ID" value="SVE13179.1"/>
    <property type="molecule type" value="Genomic_DNA"/>
</dbReference>
<evidence type="ECO:0000313" key="6">
    <source>
        <dbReference type="EMBL" id="SVE13179.1"/>
    </source>
</evidence>
<feature type="transmembrane region" description="Helical" evidence="5">
    <location>
        <begin position="195"/>
        <end position="216"/>
    </location>
</feature>
<evidence type="ECO:0000256" key="5">
    <source>
        <dbReference type="SAM" id="Phobius"/>
    </source>
</evidence>
<evidence type="ECO:0000256" key="4">
    <source>
        <dbReference type="ARBA" id="ARBA00023136"/>
    </source>
</evidence>
<feature type="transmembrane region" description="Helical" evidence="5">
    <location>
        <begin position="42"/>
        <end position="66"/>
    </location>
</feature>
<feature type="transmembrane region" description="Helical" evidence="5">
    <location>
        <begin position="78"/>
        <end position="97"/>
    </location>
</feature>
<dbReference type="GO" id="GO:0012505">
    <property type="term" value="C:endomembrane system"/>
    <property type="evidence" value="ECO:0007669"/>
    <property type="project" value="UniProtKB-SubCell"/>
</dbReference>
<gene>
    <name evidence="6" type="ORF">METZ01_LOCUS466033</name>
</gene>
<keyword evidence="3 5" id="KW-1133">Transmembrane helix</keyword>
<keyword evidence="4 5" id="KW-0472">Membrane</keyword>
<protein>
    <submittedName>
        <fullName evidence="6">Uncharacterized protein</fullName>
    </submittedName>
</protein>
<organism evidence="6">
    <name type="scientific">marine metagenome</name>
    <dbReference type="NCBI Taxonomy" id="408172"/>
    <lineage>
        <taxon>unclassified sequences</taxon>
        <taxon>metagenomes</taxon>
        <taxon>ecological metagenomes</taxon>
    </lineage>
</organism>
<evidence type="ECO:0000256" key="3">
    <source>
        <dbReference type="ARBA" id="ARBA00022989"/>
    </source>
</evidence>
<sequence length="227" mass="26427">IYFRQITMNRKSIFRVVAFVLAGYFAFRTIVMGAYFLDEGRWGGSLMFLSNWNLLINFIIASCALYREYDPKFNSHNLLLPASMGINIIVVILYWVLRAMGAFGDGTEDGWDMFDHLRNLYVHLGTTVILFMEAIFFNKIFGNLKQEYGGYMVIFISYIIWLEAFVAPNNDEPCGSVSCGFPYLFINDLSVTGRIIFYFGVWMLGNFAWTFSYYLYQYKERNWVAGE</sequence>
<feature type="transmembrane region" description="Helical" evidence="5">
    <location>
        <begin position="12"/>
        <end position="36"/>
    </location>
</feature>
<reference evidence="6" key="1">
    <citation type="submission" date="2018-05" db="EMBL/GenBank/DDBJ databases">
        <authorList>
            <person name="Lanie J.A."/>
            <person name="Ng W.-L."/>
            <person name="Kazmierczak K.M."/>
            <person name="Andrzejewski T.M."/>
            <person name="Davidsen T.M."/>
            <person name="Wayne K.J."/>
            <person name="Tettelin H."/>
            <person name="Glass J.I."/>
            <person name="Rusch D."/>
            <person name="Podicherti R."/>
            <person name="Tsui H.-C.T."/>
            <person name="Winkler M.E."/>
        </authorList>
    </citation>
    <scope>NUCLEOTIDE SEQUENCE</scope>
</reference>
<dbReference type="GO" id="GO:0016020">
    <property type="term" value="C:membrane"/>
    <property type="evidence" value="ECO:0007669"/>
    <property type="project" value="InterPro"/>
</dbReference>
<comment type="subcellular location">
    <subcellularLocation>
        <location evidence="1">Endomembrane system</location>
        <topology evidence="1">Multi-pass membrane protein</topology>
    </subcellularLocation>
</comment>
<keyword evidence="2 5" id="KW-0812">Transmembrane</keyword>
<feature type="non-terminal residue" evidence="6">
    <location>
        <position position="1"/>
    </location>
</feature>
<feature type="transmembrane region" description="Helical" evidence="5">
    <location>
        <begin position="117"/>
        <end position="136"/>
    </location>
</feature>
<evidence type="ECO:0000256" key="1">
    <source>
        <dbReference type="ARBA" id="ARBA00004127"/>
    </source>
</evidence>
<proteinExistence type="predicted"/>
<feature type="transmembrane region" description="Helical" evidence="5">
    <location>
        <begin position="148"/>
        <end position="167"/>
    </location>
</feature>
<accession>A0A383B066</accession>
<dbReference type="AlphaFoldDB" id="A0A383B066"/>
<dbReference type="Pfam" id="PF04750">
    <property type="entry name" value="Far-17a_AIG1"/>
    <property type="match status" value="1"/>
</dbReference>